<dbReference type="HAMAP" id="MF_00902">
    <property type="entry name" value="TatC"/>
    <property type="match status" value="1"/>
</dbReference>
<feature type="transmembrane region" description="Helical" evidence="7">
    <location>
        <begin position="121"/>
        <end position="146"/>
    </location>
</feature>
<evidence type="ECO:0000256" key="4">
    <source>
        <dbReference type="ARBA" id="ARBA00022989"/>
    </source>
</evidence>
<evidence type="ECO:0000256" key="2">
    <source>
        <dbReference type="ARBA" id="ARBA00022692"/>
    </source>
</evidence>
<sequence length="281" mass="31646">MQLGRRNGNPEARMPLMDHLRELRKRLFRAFLGVAAGIVVGFFVYQPVWNFLQRPYCDLPSAVRTGGEGCELVFTGIFDPFVLQFKVAIVVGLLLSCPFWLYQLWAFVAPALNGREKRYTYYFIAAAVPLFLAGASLGYYITGLAMQVLFGFATEQMTAMITITNYLNYMLLMIIVFGMGFVSPLIVVLLNLMGVVSQAAIAKHRRIIIFVIFVVAAVVTPAEPLSMLALAIPLIVLFEIAEVFCYFNDRRRRRENPYADLDDDEISPIEDDGTSEAELNR</sequence>
<dbReference type="GO" id="GO:0033281">
    <property type="term" value="C:TAT protein transport complex"/>
    <property type="evidence" value="ECO:0007669"/>
    <property type="project" value="UniProtKB-UniRule"/>
</dbReference>
<keyword evidence="6 7" id="KW-0472">Membrane</keyword>
<keyword evidence="4 7" id="KW-1133">Transmembrane helix</keyword>
<evidence type="ECO:0000256" key="6">
    <source>
        <dbReference type="ARBA" id="ARBA00023136"/>
    </source>
</evidence>
<protein>
    <recommendedName>
        <fullName evidence="7">Sec-independent protein translocase protein TatC</fullName>
    </recommendedName>
</protein>
<gene>
    <name evidence="7" type="primary">tatC</name>
    <name evidence="9" type="ORF">HDA36_006146</name>
</gene>
<dbReference type="AlphaFoldDB" id="A0A7W8VH94"/>
<keyword evidence="2 7" id="KW-0812">Transmembrane</keyword>
<feature type="transmembrane region" description="Helical" evidence="7">
    <location>
        <begin position="87"/>
        <end position="109"/>
    </location>
</feature>
<organism evidence="9 10">
    <name type="scientific">Nocardiopsis composta</name>
    <dbReference type="NCBI Taxonomy" id="157465"/>
    <lineage>
        <taxon>Bacteria</taxon>
        <taxon>Bacillati</taxon>
        <taxon>Actinomycetota</taxon>
        <taxon>Actinomycetes</taxon>
        <taxon>Streptosporangiales</taxon>
        <taxon>Nocardiopsidaceae</taxon>
        <taxon>Nocardiopsis</taxon>
    </lineage>
</organism>
<evidence type="ECO:0000256" key="3">
    <source>
        <dbReference type="ARBA" id="ARBA00022927"/>
    </source>
</evidence>
<dbReference type="Pfam" id="PF00902">
    <property type="entry name" value="TatC"/>
    <property type="match status" value="1"/>
</dbReference>
<evidence type="ECO:0000313" key="9">
    <source>
        <dbReference type="EMBL" id="MBB5435998.1"/>
    </source>
</evidence>
<dbReference type="GO" id="GO:0043953">
    <property type="term" value="P:protein transport by the Tat complex"/>
    <property type="evidence" value="ECO:0007669"/>
    <property type="project" value="UniProtKB-UniRule"/>
</dbReference>
<accession>A0A7W8VH94</accession>
<keyword evidence="7" id="KW-0813">Transport</keyword>
<comment type="function">
    <text evidence="7">Part of the twin-arginine translocation (Tat) system that transports large folded proteins containing a characteristic twin-arginine motif in their signal peptide across membranes. Together with TatB, TatC is part of a receptor directly interacting with Tat signal peptides.</text>
</comment>
<feature type="region of interest" description="Disordered" evidence="8">
    <location>
        <begin position="261"/>
        <end position="281"/>
    </location>
</feature>
<dbReference type="PANTHER" id="PTHR30371:SF0">
    <property type="entry name" value="SEC-INDEPENDENT PROTEIN TRANSLOCASE PROTEIN TATC, CHLOROPLASTIC-RELATED"/>
    <property type="match status" value="1"/>
</dbReference>
<evidence type="ECO:0000256" key="7">
    <source>
        <dbReference type="HAMAP-Rule" id="MF_00902"/>
    </source>
</evidence>
<dbReference type="InterPro" id="IPR002033">
    <property type="entry name" value="TatC"/>
</dbReference>
<reference evidence="9 10" key="1">
    <citation type="submission" date="2020-08" db="EMBL/GenBank/DDBJ databases">
        <title>Sequencing the genomes of 1000 actinobacteria strains.</title>
        <authorList>
            <person name="Klenk H.-P."/>
        </authorList>
    </citation>
    <scope>NUCLEOTIDE SEQUENCE [LARGE SCALE GENOMIC DNA]</scope>
    <source>
        <strain evidence="9 10">DSM 44551</strain>
    </source>
</reference>
<proteinExistence type="inferred from homology"/>
<keyword evidence="10" id="KW-1185">Reference proteome</keyword>
<feature type="transmembrane region" description="Helical" evidence="7">
    <location>
        <begin position="204"/>
        <end position="222"/>
    </location>
</feature>
<dbReference type="EMBL" id="JACHDB010000002">
    <property type="protein sequence ID" value="MBB5435998.1"/>
    <property type="molecule type" value="Genomic_DNA"/>
</dbReference>
<name>A0A7W8VH94_9ACTN</name>
<feature type="transmembrane region" description="Helical" evidence="7">
    <location>
        <begin position="27"/>
        <end position="45"/>
    </location>
</feature>
<evidence type="ECO:0000256" key="1">
    <source>
        <dbReference type="ARBA" id="ARBA00004141"/>
    </source>
</evidence>
<dbReference type="Proteomes" id="UP000572635">
    <property type="component" value="Unassembled WGS sequence"/>
</dbReference>
<comment type="subcellular location">
    <subcellularLocation>
        <location evidence="7">Cell membrane</location>
        <topology evidence="7">Multi-pass membrane protein</topology>
    </subcellularLocation>
    <subcellularLocation>
        <location evidence="1">Membrane</location>
        <topology evidence="1">Multi-pass membrane protein</topology>
    </subcellularLocation>
</comment>
<dbReference type="PRINTS" id="PR01840">
    <property type="entry name" value="TATCFAMILY"/>
</dbReference>
<comment type="similarity">
    <text evidence="7">Belongs to the TatC family.</text>
</comment>
<feature type="transmembrane region" description="Helical" evidence="7">
    <location>
        <begin position="228"/>
        <end position="247"/>
    </location>
</feature>
<dbReference type="NCBIfam" id="TIGR00945">
    <property type="entry name" value="tatC"/>
    <property type="match status" value="1"/>
</dbReference>
<evidence type="ECO:0000313" key="10">
    <source>
        <dbReference type="Proteomes" id="UP000572635"/>
    </source>
</evidence>
<feature type="transmembrane region" description="Helical" evidence="7">
    <location>
        <begin position="166"/>
        <end position="192"/>
    </location>
</feature>
<keyword evidence="5 7" id="KW-0811">Translocation</keyword>
<dbReference type="GO" id="GO:0009977">
    <property type="term" value="F:proton motive force dependent protein transmembrane transporter activity"/>
    <property type="evidence" value="ECO:0007669"/>
    <property type="project" value="TreeGrafter"/>
</dbReference>
<dbReference type="GO" id="GO:0065002">
    <property type="term" value="P:intracellular protein transmembrane transport"/>
    <property type="evidence" value="ECO:0007669"/>
    <property type="project" value="TreeGrafter"/>
</dbReference>
<evidence type="ECO:0000256" key="8">
    <source>
        <dbReference type="SAM" id="MobiDB-lite"/>
    </source>
</evidence>
<dbReference type="PANTHER" id="PTHR30371">
    <property type="entry name" value="SEC-INDEPENDENT PROTEIN TRANSLOCASE PROTEIN TATC"/>
    <property type="match status" value="1"/>
</dbReference>
<evidence type="ECO:0000256" key="5">
    <source>
        <dbReference type="ARBA" id="ARBA00023010"/>
    </source>
</evidence>
<keyword evidence="7" id="KW-1003">Cell membrane</keyword>
<keyword evidence="3 7" id="KW-0653">Protein transport</keyword>
<comment type="subunit">
    <text evidence="7">The Tat system comprises two distinct complexes: a TatABC complex, containing multiple copies of TatA, TatB and TatC subunits, and a separate TatA complex, containing only TatA subunits. Substrates initially bind to the TatABC complex, which probably triggers association of the separate TatA complex to form the active translocon.</text>
</comment>
<comment type="caution">
    <text evidence="9">The sequence shown here is derived from an EMBL/GenBank/DDBJ whole genome shotgun (WGS) entry which is preliminary data.</text>
</comment>
<feature type="compositionally biased region" description="Acidic residues" evidence="8">
    <location>
        <begin position="261"/>
        <end position="275"/>
    </location>
</feature>